<dbReference type="AlphaFoldDB" id="W1V5N0"/>
<keyword evidence="1" id="KW-1133">Transmembrane helix</keyword>
<proteinExistence type="predicted"/>
<evidence type="ECO:0000313" key="3">
    <source>
        <dbReference type="Proteomes" id="UP000018852"/>
    </source>
</evidence>
<name>W1V5N0_9ACTO</name>
<feature type="non-terminal residue" evidence="2">
    <location>
        <position position="29"/>
    </location>
</feature>
<protein>
    <submittedName>
        <fullName evidence="2">Uncharacterized protein</fullName>
    </submittedName>
</protein>
<evidence type="ECO:0000256" key="1">
    <source>
        <dbReference type="SAM" id="Phobius"/>
    </source>
</evidence>
<keyword evidence="1" id="KW-0812">Transmembrane</keyword>
<keyword evidence="1" id="KW-0472">Membrane</keyword>
<evidence type="ECO:0000313" key="2">
    <source>
        <dbReference type="EMBL" id="ETJ01288.1"/>
    </source>
</evidence>
<dbReference type="Proteomes" id="UP000018852">
    <property type="component" value="Unassembled WGS sequence"/>
</dbReference>
<sequence>MGVLFENSIVCHVFYAIVGWLALVFWGWL</sequence>
<organism evidence="2 3">
    <name type="scientific">Actinomyces urogenitalis DORA_12</name>
    <dbReference type="NCBI Taxonomy" id="1403939"/>
    <lineage>
        <taxon>Bacteria</taxon>
        <taxon>Bacillati</taxon>
        <taxon>Actinomycetota</taxon>
        <taxon>Actinomycetes</taxon>
        <taxon>Actinomycetales</taxon>
        <taxon>Actinomycetaceae</taxon>
        <taxon>Actinomyces</taxon>
    </lineage>
</organism>
<accession>W1V5N0</accession>
<feature type="transmembrane region" description="Helical" evidence="1">
    <location>
        <begin position="9"/>
        <end position="28"/>
    </location>
</feature>
<gene>
    <name evidence="2" type="ORF">Q605_AUC01104G0001</name>
</gene>
<reference evidence="2 3" key="1">
    <citation type="submission" date="2013-12" db="EMBL/GenBank/DDBJ databases">
        <title>A Varibaculum cambriense genome reconstructed from a premature infant gut community with otherwise low bacterial novelty that shifts toward anaerobic metabolism during the third week of life.</title>
        <authorList>
            <person name="Brown C.T."/>
            <person name="Sharon I."/>
            <person name="Thomas B.C."/>
            <person name="Castelle C.J."/>
            <person name="Morowitz M.J."/>
            <person name="Banfield J.F."/>
        </authorList>
    </citation>
    <scope>NUCLEOTIDE SEQUENCE [LARGE SCALE GENOMIC DNA]</scope>
    <source>
        <strain evidence="3">DORA_12</strain>
    </source>
</reference>
<comment type="caution">
    <text evidence="2">The sequence shown here is derived from an EMBL/GenBank/DDBJ whole genome shotgun (WGS) entry which is preliminary data.</text>
</comment>
<dbReference type="EMBL" id="AZLV01001104">
    <property type="protein sequence ID" value="ETJ01288.1"/>
    <property type="molecule type" value="Genomic_DNA"/>
</dbReference>